<sequence>MADTSEIKPATTEVAEDVENGNNDSGDKADENLNSKETESENVDAIKKFIEEQEREIASKSGTATPCADDNDPEKEAPPTKGADILNITDGDKEAVKDAEGDTIEDKNEKELQEETLAVASSVMDMILSESEAKIAEKKNVKPLTKRNLETVDKGNNSMALSVGSKVEAKDFTELWHTAQITEVDYDEMEVLVHYDDATKRHDEWISVSSPRLRPMGSAPPPEPIPEPPVSLNPVVEITPLPAMIKDEPKVEDKPKLTYAVGERCLARWRDNRRFIATINQDLGNGKYEIIFDDGVRWTCHVNRIHKFKESSGVLNIDTTGLPNTSSTPSPVYGPGPSNADTPKSLPVFNTHLFDPTRDYLGSKSERREMKRKLNIKEIFNIGQKKKKIITPRVKTPRERMPKIVKEKKARVMKTKVKIGTSATASKKDIPDAVASIIGTVTKEACAEETKDIKPEVEKERENEALVETEDLKVDLDDTLDLANSETLSAPESQDMKHEDDPALDEEVRLVKFEKQDDDKHEEVIDRIKEAINKLEDGLNQEVKVEVKEAKSEVKPEIKLEVKPEVKEVVEETVDPQPGVSGTPKEKKKSLSKIKKAKKVRLLQEKKVKKQVEMVKGELEEMKKQVAELRKKMNEDLMKKQKLEQQELQPGEWCCRWLNGQPVGTVSEVEHDVKVDASNRPALPRRSVQVEDTRLPPGWTKHFVRRSLGHSAGKWDVVLMNPDNRRIHTKTEMRHYLEHHPDESLKDYESVLLDFGIHLKLSRRMGWCTTTPDGEQEPPVAPLPTGLLSTTSPLLRRKSKLSLKKSRKERKQKLKIKMNLPQQENVIPAVDDAVAGPSGEIPVGAPTDASVDVPPENLPLEDGCVYVGSLKVQIIENLLRCPAEGCFKNFRNNTLLKMHIKHYHRELRKMLGATPKVLDLAYARTRPSDVEMRRLKLEAEQKTIKVKLPKLPKRITEPKPEVKEAPSQPKPEIATPVKLEEKIPRSLDSPKLRIALSNKSVKRPKVLLPVRRPDPVETIPELQKDESDAEEKLLEHKEEISKTEELDFEAAISTHTVTKPYGEVKRKSDKKKKTFASISKKPASEDEEWFALNNSDVETRSSYPRSGTPDSKLDQKLVSSESNEEPKEPNYMYTETGERIKIVHMKREEIINCHCGFREEDGLMVQCELCLCWQHGLCHNIHKESDVPEKYTCSICLNPRRGRRSQRFLHDQDRLYEGLLPGAKPCESLRRSHELSGNLHRIEDALHALRVKYYVATKKDHPKLYLWAKDWETSELVMTQERLNSDYSDLSIMISSVGKENLPVRTEDVPMDIRTPPSEEPDADRFSQKDSQLGSQSLLSGLLSSPGGASLDLPISTTELERLAKTVQAEQEAQRVTAPQPEAAIENSACRERLLRHIQRCQALIDARLDSIEAQVAELESQDPSFEDDETADYFPRTKQTIQMLMRDLDTMEELGVIT</sequence>
<dbReference type="InterPro" id="IPR011011">
    <property type="entry name" value="Znf_FYVE_PHD"/>
</dbReference>
<dbReference type="Gene3D" id="2.30.30.140">
    <property type="match status" value="2"/>
</dbReference>
<feature type="region of interest" description="Disordered" evidence="9">
    <location>
        <begin position="955"/>
        <end position="979"/>
    </location>
</feature>
<evidence type="ECO:0000259" key="10">
    <source>
        <dbReference type="PROSITE" id="PS50157"/>
    </source>
</evidence>
<protein>
    <recommendedName>
        <fullName evidence="13">MBD domain-containing protein</fullName>
    </recommendedName>
</protein>
<keyword evidence="2" id="KW-0479">Metal-binding</keyword>
<dbReference type="InterPro" id="IPR016197">
    <property type="entry name" value="Chromo-like_dom_sf"/>
</dbReference>
<evidence type="ECO:0000256" key="6">
    <source>
        <dbReference type="ARBA" id="ARBA00023242"/>
    </source>
</evidence>
<dbReference type="OrthoDB" id="161570at2759"/>
<dbReference type="SMART" id="SM00391">
    <property type="entry name" value="MBD"/>
    <property type="match status" value="1"/>
</dbReference>
<feature type="domain" description="C2H2-type" evidence="10">
    <location>
        <begin position="879"/>
        <end position="909"/>
    </location>
</feature>
<dbReference type="GO" id="GO:0044545">
    <property type="term" value="C:NSL complex"/>
    <property type="evidence" value="ECO:0007669"/>
    <property type="project" value="TreeGrafter"/>
</dbReference>
<dbReference type="EMBL" id="GDQN01006766">
    <property type="protein sequence ID" value="JAT84288.1"/>
    <property type="molecule type" value="Transcribed_RNA"/>
</dbReference>
<evidence type="ECO:0000259" key="11">
    <source>
        <dbReference type="PROSITE" id="PS50982"/>
    </source>
</evidence>
<dbReference type="GO" id="GO:0005634">
    <property type="term" value="C:nucleus"/>
    <property type="evidence" value="ECO:0007669"/>
    <property type="project" value="UniProtKB-SubCell"/>
</dbReference>
<evidence type="ECO:0000256" key="3">
    <source>
        <dbReference type="ARBA" id="ARBA00022737"/>
    </source>
</evidence>
<dbReference type="PROSITE" id="PS01359">
    <property type="entry name" value="ZF_PHD_1"/>
    <property type="match status" value="1"/>
</dbReference>
<dbReference type="InterPro" id="IPR019786">
    <property type="entry name" value="Zinc_finger_PHD-type_CS"/>
</dbReference>
<keyword evidence="4 7" id="KW-0863">Zinc-finger</keyword>
<keyword evidence="3" id="KW-0677">Repeat</keyword>
<feature type="compositionally biased region" description="Basic and acidic residues" evidence="9">
    <location>
        <begin position="90"/>
        <end position="112"/>
    </location>
</feature>
<feature type="domain" description="MBD" evidence="11">
    <location>
        <begin position="685"/>
        <end position="760"/>
    </location>
</feature>
<dbReference type="GO" id="GO:0008270">
    <property type="term" value="F:zinc ion binding"/>
    <property type="evidence" value="ECO:0007669"/>
    <property type="project" value="UniProtKB-KW"/>
</dbReference>
<dbReference type="Gene3D" id="3.30.40.10">
    <property type="entry name" value="Zinc/RING finger domain, C3HC4 (zinc finger)"/>
    <property type="match status" value="1"/>
</dbReference>
<dbReference type="Pfam" id="PF01429">
    <property type="entry name" value="MBD"/>
    <property type="match status" value="1"/>
</dbReference>
<gene>
    <name evidence="12" type="ORF">g.11575</name>
</gene>
<dbReference type="SUPFAM" id="SSF54171">
    <property type="entry name" value="DNA-binding domain"/>
    <property type="match status" value="1"/>
</dbReference>
<dbReference type="Gene3D" id="3.30.890.10">
    <property type="entry name" value="Methyl-cpg-binding Protein 2, Chain A"/>
    <property type="match status" value="1"/>
</dbReference>
<dbReference type="SUPFAM" id="SSF63748">
    <property type="entry name" value="Tudor/PWWP/MBT"/>
    <property type="match status" value="1"/>
</dbReference>
<dbReference type="PANTHER" id="PTHR15856:SF51">
    <property type="entry name" value="MBD-R2"/>
    <property type="match status" value="1"/>
</dbReference>
<dbReference type="InterPro" id="IPR043449">
    <property type="entry name" value="PHF20-like"/>
</dbReference>
<reference evidence="12" key="1">
    <citation type="submission" date="2015-09" db="EMBL/GenBank/DDBJ databases">
        <title>De novo assembly of Pectinophora gossypiella (Pink Bollworm) gut transcriptome.</title>
        <authorList>
            <person name="Tassone E.E."/>
        </authorList>
    </citation>
    <scope>NUCLEOTIDE SEQUENCE</scope>
</reference>
<feature type="coiled-coil region" evidence="8">
    <location>
        <begin position="605"/>
        <end position="646"/>
    </location>
</feature>
<feature type="compositionally biased region" description="Polar residues" evidence="9">
    <location>
        <begin position="1097"/>
        <end position="1109"/>
    </location>
</feature>
<dbReference type="SMART" id="SM00333">
    <property type="entry name" value="TUDOR"/>
    <property type="match status" value="2"/>
</dbReference>
<feature type="region of interest" description="Disordered" evidence="9">
    <location>
        <begin position="573"/>
        <end position="592"/>
    </location>
</feature>
<evidence type="ECO:0000256" key="7">
    <source>
        <dbReference type="PROSITE-ProRule" id="PRU00042"/>
    </source>
</evidence>
<evidence type="ECO:0000256" key="9">
    <source>
        <dbReference type="SAM" id="MobiDB-lite"/>
    </source>
</evidence>
<keyword evidence="6" id="KW-0539">Nucleus</keyword>
<dbReference type="InterPro" id="IPR013083">
    <property type="entry name" value="Znf_RING/FYVE/PHD"/>
</dbReference>
<dbReference type="CDD" id="cd20104">
    <property type="entry name" value="MBT_PHF20L1-like"/>
    <property type="match status" value="1"/>
</dbReference>
<dbReference type="PROSITE" id="PS00028">
    <property type="entry name" value="ZINC_FINGER_C2H2_1"/>
    <property type="match status" value="1"/>
</dbReference>
<dbReference type="CDD" id="cd20386">
    <property type="entry name" value="Tudor_PHF20-like"/>
    <property type="match status" value="1"/>
</dbReference>
<dbReference type="InterPro" id="IPR001965">
    <property type="entry name" value="Znf_PHD"/>
</dbReference>
<keyword evidence="5" id="KW-0862">Zinc</keyword>
<dbReference type="GO" id="GO:0006357">
    <property type="term" value="P:regulation of transcription by RNA polymerase II"/>
    <property type="evidence" value="ECO:0007669"/>
    <property type="project" value="TreeGrafter"/>
</dbReference>
<evidence type="ECO:0000256" key="4">
    <source>
        <dbReference type="ARBA" id="ARBA00022771"/>
    </source>
</evidence>
<feature type="region of interest" description="Disordered" evidence="9">
    <location>
        <begin position="1097"/>
        <end position="1133"/>
    </location>
</feature>
<dbReference type="Pfam" id="PF20826">
    <property type="entry name" value="PHD_5"/>
    <property type="match status" value="1"/>
</dbReference>
<feature type="compositionally biased region" description="Basic and acidic residues" evidence="9">
    <location>
        <begin position="25"/>
        <end position="58"/>
    </location>
</feature>
<feature type="region of interest" description="Disordered" evidence="9">
    <location>
        <begin position="1306"/>
        <end position="1331"/>
    </location>
</feature>
<dbReference type="SMART" id="SM00249">
    <property type="entry name" value="PHD"/>
    <property type="match status" value="1"/>
</dbReference>
<organism evidence="12">
    <name type="scientific">Pectinophora gossypiella</name>
    <name type="common">Cotton pink bollworm</name>
    <name type="synonym">Depressaria gossypiella</name>
    <dbReference type="NCBI Taxonomy" id="13191"/>
    <lineage>
        <taxon>Eukaryota</taxon>
        <taxon>Metazoa</taxon>
        <taxon>Ecdysozoa</taxon>
        <taxon>Arthropoda</taxon>
        <taxon>Hexapoda</taxon>
        <taxon>Insecta</taxon>
        <taxon>Pterygota</taxon>
        <taxon>Neoptera</taxon>
        <taxon>Endopterygota</taxon>
        <taxon>Lepidoptera</taxon>
        <taxon>Glossata</taxon>
        <taxon>Ditrysia</taxon>
        <taxon>Gelechioidea</taxon>
        <taxon>Gelechiidae</taxon>
        <taxon>Apatetrinae</taxon>
        <taxon>Pectinophora</taxon>
    </lineage>
</organism>
<proteinExistence type="predicted"/>
<keyword evidence="8" id="KW-0175">Coiled coil</keyword>
<accession>A0A1E1WBB1</accession>
<dbReference type="PROSITE" id="PS50982">
    <property type="entry name" value="MBD"/>
    <property type="match status" value="1"/>
</dbReference>
<dbReference type="InterPro" id="IPR013087">
    <property type="entry name" value="Znf_C2H2_type"/>
</dbReference>
<dbReference type="InterPro" id="IPR001739">
    <property type="entry name" value="Methyl_CpG_DNA-bd"/>
</dbReference>
<dbReference type="SUPFAM" id="SSF57903">
    <property type="entry name" value="FYVE/PHD zinc finger"/>
    <property type="match status" value="1"/>
</dbReference>
<feature type="coiled-coil region" evidence="8">
    <location>
        <begin position="1019"/>
        <end position="1046"/>
    </location>
</feature>
<evidence type="ECO:0008006" key="13">
    <source>
        <dbReference type="Google" id="ProtNLM"/>
    </source>
</evidence>
<name>A0A1E1WBB1_PECGO</name>
<dbReference type="GO" id="GO:0003677">
    <property type="term" value="F:DNA binding"/>
    <property type="evidence" value="ECO:0007669"/>
    <property type="project" value="InterPro"/>
</dbReference>
<dbReference type="InterPro" id="IPR016177">
    <property type="entry name" value="DNA-bd_dom_sf"/>
</dbReference>
<dbReference type="PROSITE" id="PS50157">
    <property type="entry name" value="ZINC_FINGER_C2H2_2"/>
    <property type="match status" value="1"/>
</dbReference>
<evidence type="ECO:0000256" key="2">
    <source>
        <dbReference type="ARBA" id="ARBA00022723"/>
    </source>
</evidence>
<feature type="compositionally biased region" description="Basic and acidic residues" evidence="9">
    <location>
        <begin position="955"/>
        <end position="964"/>
    </location>
</feature>
<evidence type="ECO:0000256" key="5">
    <source>
        <dbReference type="ARBA" id="ARBA00022833"/>
    </source>
</evidence>
<dbReference type="InterPro" id="IPR002999">
    <property type="entry name" value="Tudor"/>
</dbReference>
<dbReference type="PANTHER" id="PTHR15856">
    <property type="entry name" value="PHD FINGER PROTEIN 20-RELATED"/>
    <property type="match status" value="1"/>
</dbReference>
<feature type="region of interest" description="Disordered" evidence="9">
    <location>
        <begin position="1"/>
        <end position="112"/>
    </location>
</feature>
<evidence type="ECO:0000313" key="12">
    <source>
        <dbReference type="EMBL" id="JAT84288.1"/>
    </source>
</evidence>
<comment type="subcellular location">
    <subcellularLocation>
        <location evidence="1">Nucleus</location>
    </subcellularLocation>
</comment>
<evidence type="ECO:0000256" key="1">
    <source>
        <dbReference type="ARBA" id="ARBA00004123"/>
    </source>
</evidence>
<dbReference type="SUPFAM" id="SSF54160">
    <property type="entry name" value="Chromo domain-like"/>
    <property type="match status" value="1"/>
</dbReference>
<evidence type="ECO:0000256" key="8">
    <source>
        <dbReference type="SAM" id="Coils"/>
    </source>
</evidence>